<gene>
    <name evidence="3" type="ORF">HZZ13_02910</name>
</gene>
<reference evidence="3 4" key="1">
    <citation type="submission" date="2020-07" db="EMBL/GenBank/DDBJ databases">
        <title>Bradyrhizobium diversity isolated from nodules of indigenous legumes of Western Australia.</title>
        <authorList>
            <person name="Klepa M.S."/>
        </authorList>
    </citation>
    <scope>NUCLEOTIDE SEQUENCE [LARGE SCALE GENOMIC DNA]</scope>
    <source>
        <strain evidence="3 4">CNPSo 4010</strain>
    </source>
</reference>
<keyword evidence="4" id="KW-1185">Reference proteome</keyword>
<dbReference type="SUPFAM" id="SSF53474">
    <property type="entry name" value="alpha/beta-Hydrolases"/>
    <property type="match status" value="1"/>
</dbReference>
<dbReference type="Proteomes" id="UP000807370">
    <property type="component" value="Unassembled WGS sequence"/>
</dbReference>
<organism evidence="3 4">
    <name type="scientific">Bradyrhizobium agreste</name>
    <dbReference type="NCBI Taxonomy" id="2751811"/>
    <lineage>
        <taxon>Bacteria</taxon>
        <taxon>Pseudomonadati</taxon>
        <taxon>Pseudomonadota</taxon>
        <taxon>Alphaproteobacteria</taxon>
        <taxon>Hyphomicrobiales</taxon>
        <taxon>Nitrobacteraceae</taxon>
        <taxon>Bradyrhizobium</taxon>
    </lineage>
</organism>
<evidence type="ECO:0000256" key="1">
    <source>
        <dbReference type="ARBA" id="ARBA00022801"/>
    </source>
</evidence>
<dbReference type="RefSeq" id="WP_197958167.1">
    <property type="nucleotide sequence ID" value="NZ_JACCHP010000002.1"/>
</dbReference>
<sequence>MRDWDDAYANSAHIPGSDKMPALWAERAAAYRAGLKEFRPDIAYGAGERQKLDLVLPDGDSKGLVVFVHGGYWMRFDKSAWTDLAEGARHHGWTVALPSYTLAPAARISDITAEITAAIAKAASLVSGPIRLAGHSAGGHLVTRMLCDDSRLESAVYNRIAGTLSISGLHDLRPLLKTGMNETLGMTMEEATLESAALHLPRGHSPVTAWVGGSERPEFIRQSDLMANIWTGFDVPTHLVVEPGLNHFTVIDGLKDPSSQITARLIGLDG</sequence>
<keyword evidence="1 3" id="KW-0378">Hydrolase</keyword>
<protein>
    <submittedName>
        <fullName evidence="3">Alpha/beta hydrolase</fullName>
    </submittedName>
</protein>
<evidence type="ECO:0000313" key="4">
    <source>
        <dbReference type="Proteomes" id="UP000807370"/>
    </source>
</evidence>
<dbReference type="InterPro" id="IPR013094">
    <property type="entry name" value="AB_hydrolase_3"/>
</dbReference>
<dbReference type="EMBL" id="JACCHP010000002">
    <property type="protein sequence ID" value="MBH5396745.1"/>
    <property type="molecule type" value="Genomic_DNA"/>
</dbReference>
<dbReference type="InterPro" id="IPR029058">
    <property type="entry name" value="AB_hydrolase_fold"/>
</dbReference>
<proteinExistence type="predicted"/>
<dbReference type="PANTHER" id="PTHR48081:SF33">
    <property type="entry name" value="KYNURENINE FORMAMIDASE"/>
    <property type="match status" value="1"/>
</dbReference>
<dbReference type="Gene3D" id="3.40.50.1820">
    <property type="entry name" value="alpha/beta hydrolase"/>
    <property type="match status" value="1"/>
</dbReference>
<feature type="domain" description="Alpha/beta hydrolase fold-3" evidence="2">
    <location>
        <begin position="65"/>
        <end position="174"/>
    </location>
</feature>
<dbReference type="InterPro" id="IPR050300">
    <property type="entry name" value="GDXG_lipolytic_enzyme"/>
</dbReference>
<dbReference type="GO" id="GO:0016787">
    <property type="term" value="F:hydrolase activity"/>
    <property type="evidence" value="ECO:0007669"/>
    <property type="project" value="UniProtKB-KW"/>
</dbReference>
<evidence type="ECO:0000313" key="3">
    <source>
        <dbReference type="EMBL" id="MBH5396745.1"/>
    </source>
</evidence>
<evidence type="ECO:0000259" key="2">
    <source>
        <dbReference type="Pfam" id="PF07859"/>
    </source>
</evidence>
<name>A0ABS0PI27_9BRAD</name>
<dbReference type="PANTHER" id="PTHR48081">
    <property type="entry name" value="AB HYDROLASE SUPERFAMILY PROTEIN C4A8.06C"/>
    <property type="match status" value="1"/>
</dbReference>
<dbReference type="Pfam" id="PF07859">
    <property type="entry name" value="Abhydrolase_3"/>
    <property type="match status" value="1"/>
</dbReference>
<comment type="caution">
    <text evidence="3">The sequence shown here is derived from an EMBL/GenBank/DDBJ whole genome shotgun (WGS) entry which is preliminary data.</text>
</comment>
<accession>A0ABS0PI27</accession>